<comment type="caution">
    <text evidence="2">The sequence shown here is derived from an EMBL/GenBank/DDBJ whole genome shotgun (WGS) entry which is preliminary data.</text>
</comment>
<feature type="transmembrane region" description="Helical" evidence="1">
    <location>
        <begin position="282"/>
        <end position="303"/>
    </location>
</feature>
<reference evidence="2" key="2">
    <citation type="journal article" date="2021" name="PeerJ">
        <title>Extensive microbial diversity within the chicken gut microbiome revealed by metagenomics and culture.</title>
        <authorList>
            <person name="Gilroy R."/>
            <person name="Ravi A."/>
            <person name="Getino M."/>
            <person name="Pursley I."/>
            <person name="Horton D.L."/>
            <person name="Alikhan N.F."/>
            <person name="Baker D."/>
            <person name="Gharbi K."/>
            <person name="Hall N."/>
            <person name="Watson M."/>
            <person name="Adriaenssens E.M."/>
            <person name="Foster-Nyarko E."/>
            <person name="Jarju S."/>
            <person name="Secka A."/>
            <person name="Antonio M."/>
            <person name="Oren A."/>
            <person name="Chaudhuri R.R."/>
            <person name="La Ragione R."/>
            <person name="Hildebrand F."/>
            <person name="Pallen M.J."/>
        </authorList>
    </citation>
    <scope>NUCLEOTIDE SEQUENCE</scope>
    <source>
        <strain evidence="2">CHK160-1198</strain>
    </source>
</reference>
<organism evidence="2 3">
    <name type="scientific">Candidatus Avacidaminococcus intestinavium</name>
    <dbReference type="NCBI Taxonomy" id="2840684"/>
    <lineage>
        <taxon>Bacteria</taxon>
        <taxon>Bacillati</taxon>
        <taxon>Bacillota</taxon>
        <taxon>Negativicutes</taxon>
        <taxon>Acidaminococcales</taxon>
        <taxon>Acidaminococcaceae</taxon>
        <taxon>Acidaminococcaceae incertae sedis</taxon>
        <taxon>Candidatus Avacidaminococcus</taxon>
    </lineage>
</organism>
<dbReference type="AlphaFoldDB" id="A0A9D1SKY7"/>
<gene>
    <name evidence="2" type="ORF">IAB06_04480</name>
</gene>
<dbReference type="PANTHER" id="PTHR41983">
    <property type="entry name" value="SHORT-CHAIN FATTY ACID TRANSPORTER-RELATED"/>
    <property type="match status" value="1"/>
</dbReference>
<feature type="transmembrane region" description="Helical" evidence="1">
    <location>
        <begin position="180"/>
        <end position="198"/>
    </location>
</feature>
<evidence type="ECO:0000313" key="2">
    <source>
        <dbReference type="EMBL" id="HIU64279.1"/>
    </source>
</evidence>
<feature type="transmembrane region" description="Helical" evidence="1">
    <location>
        <begin position="29"/>
        <end position="56"/>
    </location>
</feature>
<dbReference type="InterPro" id="IPR006160">
    <property type="entry name" value="SCFA_transpt_AtoE"/>
</dbReference>
<feature type="transmembrane region" description="Helical" evidence="1">
    <location>
        <begin position="204"/>
        <end position="222"/>
    </location>
</feature>
<keyword evidence="1" id="KW-0472">Membrane</keyword>
<protein>
    <submittedName>
        <fullName evidence="2">Short-chain fatty acid transporter</fullName>
    </submittedName>
</protein>
<evidence type="ECO:0000256" key="1">
    <source>
        <dbReference type="SAM" id="Phobius"/>
    </source>
</evidence>
<reference evidence="2" key="1">
    <citation type="submission" date="2020-10" db="EMBL/GenBank/DDBJ databases">
        <authorList>
            <person name="Gilroy R."/>
        </authorList>
    </citation>
    <scope>NUCLEOTIDE SEQUENCE</scope>
    <source>
        <strain evidence="2">CHK160-1198</strain>
    </source>
</reference>
<feature type="transmembrane region" description="Helical" evidence="1">
    <location>
        <begin position="243"/>
        <end position="262"/>
    </location>
</feature>
<feature type="non-terminal residue" evidence="2">
    <location>
        <position position="1"/>
    </location>
</feature>
<dbReference type="EMBL" id="DVNI01000067">
    <property type="protein sequence ID" value="HIU64279.1"/>
    <property type="molecule type" value="Genomic_DNA"/>
</dbReference>
<proteinExistence type="predicted"/>
<dbReference type="Proteomes" id="UP000824099">
    <property type="component" value="Unassembled WGS sequence"/>
</dbReference>
<evidence type="ECO:0000313" key="3">
    <source>
        <dbReference type="Proteomes" id="UP000824099"/>
    </source>
</evidence>
<feature type="transmembrane region" description="Helical" evidence="1">
    <location>
        <begin position="114"/>
        <end position="134"/>
    </location>
</feature>
<accession>A0A9D1SKY7</accession>
<dbReference type="GO" id="GO:0005886">
    <property type="term" value="C:plasma membrane"/>
    <property type="evidence" value="ECO:0007669"/>
    <property type="project" value="TreeGrafter"/>
</dbReference>
<feature type="transmembrane region" description="Helical" evidence="1">
    <location>
        <begin position="355"/>
        <end position="376"/>
    </location>
</feature>
<name>A0A9D1SKY7_9FIRM</name>
<sequence>VTGYALAKAPIVFNVLKRLAMLPKTNVQAIMLTSLIGSITTYIHWGFGLVAGALIAKEIAVLNRGKKIHYALLIAAAYSGNLCRGPSSTIFLAVTDPNNVASKFVGAIPLSETLFSTGNIIMTLILLFSIPILYKFMMPPEDQVVELSDEAYAKAIAEKNVIPQKATSEMTFAERVENSWILQTIVALGLGTYIVINFIKDPTFNLSINMLILIFLVLGMLAHKTPLRYGEAIKDATRTADGMILQFPFYAAIMGMLSDTGMSTAISKWFISISTAETLPLFSFYAAGLINLFIPSGGGLWAIQGPIILEAAKILGADPAAVIVGMGWGDSWTSQMQPFWALPLLAIAGLDVNDIMGYCFFVLILSGAVISTTLLLI</sequence>
<dbReference type="PANTHER" id="PTHR41983:SF2">
    <property type="entry name" value="SHORT-CHAIN FATTY ACID TRANSPORTER-RELATED"/>
    <property type="match status" value="1"/>
</dbReference>
<feature type="transmembrane region" description="Helical" evidence="1">
    <location>
        <begin position="68"/>
        <end position="94"/>
    </location>
</feature>
<keyword evidence="1" id="KW-1133">Transmembrane helix</keyword>
<keyword evidence="1" id="KW-0812">Transmembrane</keyword>
<dbReference type="Pfam" id="PF02667">
    <property type="entry name" value="SCFA_trans"/>
    <property type="match status" value="1"/>
</dbReference>